<protein>
    <recommendedName>
        <fullName evidence="7">Solute carrier family 40 member</fullName>
    </recommendedName>
</protein>
<evidence type="ECO:0000313" key="8">
    <source>
        <dbReference type="EMBL" id="KAG1326178.1"/>
    </source>
</evidence>
<dbReference type="CDD" id="cd17480">
    <property type="entry name" value="MFS_SLC40A1_like"/>
    <property type="match status" value="1"/>
</dbReference>
<dbReference type="GO" id="GO:0005381">
    <property type="term" value="F:iron ion transmembrane transporter activity"/>
    <property type="evidence" value="ECO:0007669"/>
    <property type="project" value="UniProtKB-UniRule"/>
</dbReference>
<dbReference type="InterPro" id="IPR036259">
    <property type="entry name" value="MFS_trans_sf"/>
</dbReference>
<evidence type="ECO:0000256" key="7">
    <source>
        <dbReference type="RuleBase" id="RU365065"/>
    </source>
</evidence>
<dbReference type="AlphaFoldDB" id="A0A8K0HU37"/>
<accession>A0A8K0HU37</accession>
<dbReference type="PANTHER" id="PTHR11660">
    <property type="entry name" value="SOLUTE CARRIER FAMILY 40 MEMBER"/>
    <property type="match status" value="1"/>
</dbReference>
<dbReference type="Proteomes" id="UP000797356">
    <property type="component" value="Chromosome 1"/>
</dbReference>
<evidence type="ECO:0000256" key="6">
    <source>
        <dbReference type="ARBA" id="ARBA00023136"/>
    </source>
</evidence>
<comment type="function">
    <text evidence="7">May be involved in iron transport and iron homeostasis.</text>
</comment>
<feature type="transmembrane region" description="Helical" evidence="7">
    <location>
        <begin position="240"/>
        <end position="260"/>
    </location>
</feature>
<dbReference type="GO" id="GO:0016020">
    <property type="term" value="C:membrane"/>
    <property type="evidence" value="ECO:0007669"/>
    <property type="project" value="UniProtKB-SubCell"/>
</dbReference>
<proteinExistence type="inferred from homology"/>
<keyword evidence="7" id="KW-0406">Ion transport</keyword>
<feature type="transmembrane region" description="Helical" evidence="7">
    <location>
        <begin position="178"/>
        <end position="199"/>
    </location>
</feature>
<dbReference type="OrthoDB" id="648861at2759"/>
<feature type="transmembrane region" description="Helical" evidence="7">
    <location>
        <begin position="528"/>
        <end position="549"/>
    </location>
</feature>
<keyword evidence="3 7" id="KW-0813">Transport</keyword>
<dbReference type="Gene3D" id="1.20.1250.20">
    <property type="entry name" value="MFS general substrate transporter like domains"/>
    <property type="match status" value="1"/>
</dbReference>
<feature type="transmembrane region" description="Helical" evidence="7">
    <location>
        <begin position="429"/>
        <end position="452"/>
    </location>
</feature>
<feature type="transmembrane region" description="Helical" evidence="7">
    <location>
        <begin position="458"/>
        <end position="482"/>
    </location>
</feature>
<reference evidence="8" key="1">
    <citation type="journal article" date="2017" name="Gigascience">
        <title>The genome draft of coconut (Cocos nucifera).</title>
        <authorList>
            <person name="Xiao Y."/>
            <person name="Xu P."/>
            <person name="Fan H."/>
            <person name="Baudouin L."/>
            <person name="Xia W."/>
            <person name="Bocs S."/>
            <person name="Xu J."/>
            <person name="Li Q."/>
            <person name="Guo A."/>
            <person name="Zhou L."/>
            <person name="Li J."/>
            <person name="Wu Y."/>
            <person name="Ma Z."/>
            <person name="Armero A."/>
            <person name="Issali A.E."/>
            <person name="Liu N."/>
            <person name="Peng M."/>
            <person name="Yang Y."/>
        </authorList>
    </citation>
    <scope>NUCLEOTIDE SEQUENCE</scope>
    <source>
        <tissue evidence="8">Spear leaf of Hainan Tall coconut</tissue>
    </source>
</reference>
<evidence type="ECO:0000256" key="1">
    <source>
        <dbReference type="ARBA" id="ARBA00004141"/>
    </source>
</evidence>
<evidence type="ECO:0000313" key="9">
    <source>
        <dbReference type="Proteomes" id="UP000797356"/>
    </source>
</evidence>
<comment type="similarity">
    <text evidence="2 7">Belongs to the ferroportin (FP) (TC 2.A.100) family. SLC40A subfamily.</text>
</comment>
<comment type="caution">
    <text evidence="8">The sequence shown here is derived from an EMBL/GenBank/DDBJ whole genome shotgun (WGS) entry which is preliminary data.</text>
</comment>
<evidence type="ECO:0000256" key="3">
    <source>
        <dbReference type="ARBA" id="ARBA00022448"/>
    </source>
</evidence>
<evidence type="ECO:0000256" key="2">
    <source>
        <dbReference type="ARBA" id="ARBA00006279"/>
    </source>
</evidence>
<gene>
    <name evidence="8" type="ORF">COCNU_01G001120</name>
</gene>
<feature type="transmembrane region" description="Helical" evidence="7">
    <location>
        <begin position="211"/>
        <end position="234"/>
    </location>
</feature>
<evidence type="ECO:0000256" key="5">
    <source>
        <dbReference type="ARBA" id="ARBA00022989"/>
    </source>
</evidence>
<dbReference type="EMBL" id="CM017872">
    <property type="protein sequence ID" value="KAG1326178.1"/>
    <property type="molecule type" value="Genomic_DNA"/>
</dbReference>
<keyword evidence="5 7" id="KW-1133">Transmembrane helix</keyword>
<feature type="transmembrane region" description="Helical" evidence="7">
    <location>
        <begin position="323"/>
        <end position="344"/>
    </location>
</feature>
<comment type="subcellular location">
    <subcellularLocation>
        <location evidence="1 7">Membrane</location>
        <topology evidence="1 7">Multi-pass membrane protein</topology>
    </subcellularLocation>
</comment>
<feature type="transmembrane region" description="Helical" evidence="7">
    <location>
        <begin position="400"/>
        <end position="422"/>
    </location>
</feature>
<name>A0A8K0HU37_COCNU</name>
<dbReference type="Pfam" id="PF06963">
    <property type="entry name" value="FPN1"/>
    <property type="match status" value="1"/>
</dbReference>
<feature type="transmembrane region" description="Helical" evidence="7">
    <location>
        <begin position="489"/>
        <end position="508"/>
    </location>
</feature>
<sequence length="595" mass="63611">MGLVILSSSLTFSSSLPPHSSCHSFLSSGAPPRCRLISLRRLRPSAPGSSICRLGNFTSKCSITNIDIDFEHVATEDEVSEDLPRLPSLPSGCTIPYIHIAPDILDSKPLLAMEETHVKSLFKTLPVLSEGEQETLAATPAHPAALYALYASCLVGNLVEQLWNFAWPAAVAILHPSLLPVAVVGFFTKLSIFIGAPIVGKLMDNFPRVPAYLTLNFVQTAAQLLSAAMIIYALTTTHRITTSAVLLQAWFIVLVVAGAVERLAGLALGVSMERDWVVLLAGTNRPVALAQANAMLSRIDLLCEIAGASVFGILLSKHNPVTCLKFACCLMICALPVLVILGQLVNRLSSGVLNCSRYPSDESDRARPPLDAGKIVKNGMDAIRQGWTEYKHQPVLPASIAYVLLYFNIALAPGAIMTALLMHHGINPSIIGGFSGLCSIMGFAATFISATLVKKLGILKAGAAGLIFQALLLTAAVVMYWTGSLSRQTPLFIFLSLIVLSRLGHMSYDVVGTQIFQTGIPAAKANLIGTTEVSIASLAEFVMLGVAIIANDVSHFGFLAMLSVSSVAGAAWMFCQWLANPTEEHRKLFAFDAQT</sequence>
<dbReference type="SUPFAM" id="SSF103473">
    <property type="entry name" value="MFS general substrate transporter"/>
    <property type="match status" value="1"/>
</dbReference>
<evidence type="ECO:0000256" key="4">
    <source>
        <dbReference type="ARBA" id="ARBA00022692"/>
    </source>
</evidence>
<dbReference type="InterPro" id="IPR009716">
    <property type="entry name" value="Ferroportin-1"/>
</dbReference>
<organism evidence="8 9">
    <name type="scientific">Cocos nucifera</name>
    <name type="common">Coconut palm</name>
    <dbReference type="NCBI Taxonomy" id="13894"/>
    <lineage>
        <taxon>Eukaryota</taxon>
        <taxon>Viridiplantae</taxon>
        <taxon>Streptophyta</taxon>
        <taxon>Embryophyta</taxon>
        <taxon>Tracheophyta</taxon>
        <taxon>Spermatophyta</taxon>
        <taxon>Magnoliopsida</taxon>
        <taxon>Liliopsida</taxon>
        <taxon>Arecaceae</taxon>
        <taxon>Arecoideae</taxon>
        <taxon>Cocoseae</taxon>
        <taxon>Attaleinae</taxon>
        <taxon>Cocos</taxon>
    </lineage>
</organism>
<keyword evidence="9" id="KW-1185">Reference proteome</keyword>
<dbReference type="PANTHER" id="PTHR11660:SF53">
    <property type="entry name" value="SOLUTE CARRIER FAMILY 40 MEMBER 3, CHLOROPLASTIC"/>
    <property type="match status" value="1"/>
</dbReference>
<keyword evidence="4 7" id="KW-0812">Transmembrane</keyword>
<keyword evidence="6 7" id="KW-0472">Membrane</keyword>
<feature type="transmembrane region" description="Helical" evidence="7">
    <location>
        <begin position="556"/>
        <end position="579"/>
    </location>
</feature>
<reference evidence="8" key="2">
    <citation type="submission" date="2019-07" db="EMBL/GenBank/DDBJ databases">
        <authorList>
            <person name="Yang Y."/>
            <person name="Bocs S."/>
            <person name="Baudouin L."/>
        </authorList>
    </citation>
    <scope>NUCLEOTIDE SEQUENCE</scope>
    <source>
        <tissue evidence="8">Spear leaf of Hainan Tall coconut</tissue>
    </source>
</reference>